<feature type="non-terminal residue" evidence="2">
    <location>
        <position position="94"/>
    </location>
</feature>
<feature type="non-terminal residue" evidence="2">
    <location>
        <position position="1"/>
    </location>
</feature>
<reference evidence="3" key="2">
    <citation type="submission" date="2015-01" db="EMBL/GenBank/DDBJ databases">
        <title>Evolutionary Origins and Diversification of the Mycorrhizal Mutualists.</title>
        <authorList>
            <consortium name="DOE Joint Genome Institute"/>
            <consortium name="Mycorrhizal Genomics Consortium"/>
            <person name="Kohler A."/>
            <person name="Kuo A."/>
            <person name="Nagy L.G."/>
            <person name="Floudas D."/>
            <person name="Copeland A."/>
            <person name="Barry K.W."/>
            <person name="Cichocki N."/>
            <person name="Veneault-Fourrey C."/>
            <person name="LaButti K."/>
            <person name="Lindquist E.A."/>
            <person name="Lipzen A."/>
            <person name="Lundell T."/>
            <person name="Morin E."/>
            <person name="Murat C."/>
            <person name="Riley R."/>
            <person name="Ohm R."/>
            <person name="Sun H."/>
            <person name="Tunlid A."/>
            <person name="Henrissat B."/>
            <person name="Grigoriev I.V."/>
            <person name="Hibbett D.S."/>
            <person name="Martin F."/>
        </authorList>
    </citation>
    <scope>NUCLEOTIDE SEQUENCE [LARGE SCALE GENOMIC DNA]</scope>
    <source>
        <strain evidence="3">Foug A</strain>
    </source>
</reference>
<dbReference type="Gene3D" id="1.10.510.10">
    <property type="entry name" value="Transferase(Phosphotransferase) domain 1"/>
    <property type="match status" value="1"/>
</dbReference>
<accession>A0A0C3D6N0</accession>
<dbReference type="PANTHER" id="PTHR38248">
    <property type="entry name" value="FUNK1 6"/>
    <property type="match status" value="1"/>
</dbReference>
<dbReference type="STRING" id="1036808.A0A0C3D6N0"/>
<gene>
    <name evidence="2" type="ORF">SCLCIDRAFT_80630</name>
</gene>
<dbReference type="InParanoid" id="A0A0C3D6N0"/>
<dbReference type="PROSITE" id="PS50011">
    <property type="entry name" value="PROTEIN_KINASE_DOM"/>
    <property type="match status" value="1"/>
</dbReference>
<dbReference type="PANTHER" id="PTHR38248:SF2">
    <property type="entry name" value="FUNK1 11"/>
    <property type="match status" value="1"/>
</dbReference>
<evidence type="ECO:0000259" key="1">
    <source>
        <dbReference type="PROSITE" id="PS50011"/>
    </source>
</evidence>
<sequence length="94" mass="10922">YLAHKGAHKVGFLHRDLSPGNIIIFEGRGYLIDWDMAKPIRVVTPRWVAHTGTWQFMSARLVENKGAMHTFRDDLESSFWVLLWTVLMYCQSSL</sequence>
<dbReference type="Proteomes" id="UP000053989">
    <property type="component" value="Unassembled WGS sequence"/>
</dbReference>
<name>A0A0C3D6N0_9AGAM</name>
<evidence type="ECO:0000313" key="2">
    <source>
        <dbReference type="EMBL" id="KIM56430.1"/>
    </source>
</evidence>
<reference evidence="2 3" key="1">
    <citation type="submission" date="2014-04" db="EMBL/GenBank/DDBJ databases">
        <authorList>
            <consortium name="DOE Joint Genome Institute"/>
            <person name="Kuo A."/>
            <person name="Kohler A."/>
            <person name="Nagy L.G."/>
            <person name="Floudas D."/>
            <person name="Copeland A."/>
            <person name="Barry K.W."/>
            <person name="Cichocki N."/>
            <person name="Veneault-Fourrey C."/>
            <person name="LaButti K."/>
            <person name="Lindquist E.A."/>
            <person name="Lipzen A."/>
            <person name="Lundell T."/>
            <person name="Morin E."/>
            <person name="Murat C."/>
            <person name="Sun H."/>
            <person name="Tunlid A."/>
            <person name="Henrissat B."/>
            <person name="Grigoriev I.V."/>
            <person name="Hibbett D.S."/>
            <person name="Martin F."/>
            <person name="Nordberg H.P."/>
            <person name="Cantor M.N."/>
            <person name="Hua S.X."/>
        </authorList>
    </citation>
    <scope>NUCLEOTIDE SEQUENCE [LARGE SCALE GENOMIC DNA]</scope>
    <source>
        <strain evidence="2 3">Foug A</strain>
    </source>
</reference>
<dbReference type="EMBL" id="KN822117">
    <property type="protein sequence ID" value="KIM56430.1"/>
    <property type="molecule type" value="Genomic_DNA"/>
</dbReference>
<dbReference type="InterPro" id="IPR011009">
    <property type="entry name" value="Kinase-like_dom_sf"/>
</dbReference>
<dbReference type="InterPro" id="IPR040976">
    <property type="entry name" value="Pkinase_fungal"/>
</dbReference>
<dbReference type="InterPro" id="IPR008266">
    <property type="entry name" value="Tyr_kinase_AS"/>
</dbReference>
<proteinExistence type="predicted"/>
<feature type="domain" description="Protein kinase" evidence="1">
    <location>
        <begin position="1"/>
        <end position="94"/>
    </location>
</feature>
<dbReference type="GO" id="GO:0005524">
    <property type="term" value="F:ATP binding"/>
    <property type="evidence" value="ECO:0007669"/>
    <property type="project" value="InterPro"/>
</dbReference>
<dbReference type="AlphaFoldDB" id="A0A0C3D6N0"/>
<dbReference type="InterPro" id="IPR000719">
    <property type="entry name" value="Prot_kinase_dom"/>
</dbReference>
<protein>
    <recommendedName>
        <fullName evidence="1">Protein kinase domain-containing protein</fullName>
    </recommendedName>
</protein>
<organism evidence="2 3">
    <name type="scientific">Scleroderma citrinum Foug A</name>
    <dbReference type="NCBI Taxonomy" id="1036808"/>
    <lineage>
        <taxon>Eukaryota</taxon>
        <taxon>Fungi</taxon>
        <taxon>Dikarya</taxon>
        <taxon>Basidiomycota</taxon>
        <taxon>Agaricomycotina</taxon>
        <taxon>Agaricomycetes</taxon>
        <taxon>Agaricomycetidae</taxon>
        <taxon>Boletales</taxon>
        <taxon>Sclerodermatineae</taxon>
        <taxon>Sclerodermataceae</taxon>
        <taxon>Scleroderma</taxon>
    </lineage>
</organism>
<dbReference type="GO" id="GO:0004672">
    <property type="term" value="F:protein kinase activity"/>
    <property type="evidence" value="ECO:0007669"/>
    <property type="project" value="InterPro"/>
</dbReference>
<evidence type="ECO:0000313" key="3">
    <source>
        <dbReference type="Proteomes" id="UP000053989"/>
    </source>
</evidence>
<dbReference type="OrthoDB" id="2747778at2759"/>
<dbReference type="SUPFAM" id="SSF56112">
    <property type="entry name" value="Protein kinase-like (PK-like)"/>
    <property type="match status" value="1"/>
</dbReference>
<dbReference type="Pfam" id="PF17667">
    <property type="entry name" value="Pkinase_fungal"/>
    <property type="match status" value="1"/>
</dbReference>
<dbReference type="HOGENOM" id="CLU_138921_1_0_1"/>
<keyword evidence="3" id="KW-1185">Reference proteome</keyword>
<dbReference type="PROSITE" id="PS00109">
    <property type="entry name" value="PROTEIN_KINASE_TYR"/>
    <property type="match status" value="1"/>
</dbReference>